<dbReference type="KEGG" id="gai:IMCC3135_10370"/>
<dbReference type="EMBL" id="CP018632">
    <property type="protein sequence ID" value="ASJ72168.1"/>
    <property type="molecule type" value="Genomic_DNA"/>
</dbReference>
<proteinExistence type="predicted"/>
<dbReference type="InterPro" id="IPR014942">
    <property type="entry name" value="AbiEii"/>
</dbReference>
<sequence>MSPRQAIDDERKGLSDMVTLALRTPGYARMRPGIVKELLHYDMLFALQRLKLLDGLVFQGGTALRLVHGSQRLSEDLDFAGGKDFDGSSLAPIKEALERFVGNRYGLDVRVKEPKVQNTSSRPGSVKVSRWTLSIDTEPARPDMPRQRIRLEVANVPAYTGDPLPLHRNYEGLADSYGGADSFLVTTETPVEIASDKVKSLISSSAVNPRYRDIWDLGWAARNRIAPNPSLVTKKIQDYGVQDFDTLRDDLLDRLGELINSAPFHNEMSRFLSEPEIEGTFRRDGFLRVLERDVRLQVERGTGITA</sequence>
<dbReference type="Proteomes" id="UP000250079">
    <property type="component" value="Chromosome"/>
</dbReference>
<protein>
    <recommendedName>
        <fullName evidence="3">Nucleotidyl transferase AbiEii/AbiGii toxin family protein</fullName>
    </recommendedName>
</protein>
<evidence type="ECO:0008006" key="3">
    <source>
        <dbReference type="Google" id="ProtNLM"/>
    </source>
</evidence>
<keyword evidence="2" id="KW-1185">Reference proteome</keyword>
<accession>A0A2Z2NR22</accession>
<dbReference type="Pfam" id="PF08843">
    <property type="entry name" value="AbiEii"/>
    <property type="match status" value="1"/>
</dbReference>
<name>A0A2Z2NR22_9GAMM</name>
<evidence type="ECO:0000313" key="1">
    <source>
        <dbReference type="EMBL" id="ASJ72168.1"/>
    </source>
</evidence>
<dbReference type="Gene3D" id="3.10.450.620">
    <property type="entry name" value="JHP933, nucleotidyltransferase-like core domain"/>
    <property type="match status" value="1"/>
</dbReference>
<reference evidence="1 2" key="1">
    <citation type="submission" date="2016-12" db="EMBL/GenBank/DDBJ databases">
        <authorList>
            <person name="Song W.-J."/>
            <person name="Kurnit D.M."/>
        </authorList>
    </citation>
    <scope>NUCLEOTIDE SEQUENCE [LARGE SCALE GENOMIC DNA]</scope>
    <source>
        <strain evidence="1 2">IMCC3135</strain>
    </source>
</reference>
<dbReference type="RefSeq" id="WP_157735902.1">
    <property type="nucleotide sequence ID" value="NZ_CP018632.1"/>
</dbReference>
<dbReference type="OrthoDB" id="158131at2"/>
<evidence type="ECO:0000313" key="2">
    <source>
        <dbReference type="Proteomes" id="UP000250079"/>
    </source>
</evidence>
<gene>
    <name evidence="1" type="ORF">IMCC3135_10370</name>
</gene>
<dbReference type="AlphaFoldDB" id="A0A2Z2NR22"/>
<organism evidence="1 2">
    <name type="scientific">Granulosicoccus antarcticus IMCC3135</name>
    <dbReference type="NCBI Taxonomy" id="1192854"/>
    <lineage>
        <taxon>Bacteria</taxon>
        <taxon>Pseudomonadati</taxon>
        <taxon>Pseudomonadota</taxon>
        <taxon>Gammaproteobacteria</taxon>
        <taxon>Chromatiales</taxon>
        <taxon>Granulosicoccaceae</taxon>
        <taxon>Granulosicoccus</taxon>
    </lineage>
</organism>